<dbReference type="PANTHER" id="PTHR43280:SF32">
    <property type="entry name" value="TRANSCRIPTIONAL REGULATORY PROTEIN"/>
    <property type="match status" value="1"/>
</dbReference>
<dbReference type="SUPFAM" id="SSF46689">
    <property type="entry name" value="Homeodomain-like"/>
    <property type="match status" value="1"/>
</dbReference>
<evidence type="ECO:0000313" key="6">
    <source>
        <dbReference type="Proteomes" id="UP001500582"/>
    </source>
</evidence>
<dbReference type="InterPro" id="IPR009057">
    <property type="entry name" value="Homeodomain-like_sf"/>
</dbReference>
<dbReference type="Proteomes" id="UP001500582">
    <property type="component" value="Unassembled WGS sequence"/>
</dbReference>
<keyword evidence="1" id="KW-0805">Transcription regulation</keyword>
<dbReference type="PANTHER" id="PTHR43280">
    <property type="entry name" value="ARAC-FAMILY TRANSCRIPTIONAL REGULATOR"/>
    <property type="match status" value="1"/>
</dbReference>
<dbReference type="Gene3D" id="1.10.10.60">
    <property type="entry name" value="Homeodomain-like"/>
    <property type="match status" value="1"/>
</dbReference>
<evidence type="ECO:0000256" key="2">
    <source>
        <dbReference type="ARBA" id="ARBA00023125"/>
    </source>
</evidence>
<feature type="domain" description="HTH araC/xylS-type" evidence="4">
    <location>
        <begin position="189"/>
        <end position="302"/>
    </location>
</feature>
<dbReference type="EMBL" id="BAABFT010000002">
    <property type="protein sequence ID" value="GAA4312601.1"/>
    <property type="molecule type" value="Genomic_DNA"/>
</dbReference>
<comment type="caution">
    <text evidence="5">The sequence shown here is derived from an EMBL/GenBank/DDBJ whole genome shotgun (WGS) entry which is preliminary data.</text>
</comment>
<dbReference type="Pfam" id="PF12833">
    <property type="entry name" value="HTH_18"/>
    <property type="match status" value="1"/>
</dbReference>
<dbReference type="InterPro" id="IPR018060">
    <property type="entry name" value="HTH_AraC"/>
</dbReference>
<dbReference type="PRINTS" id="PR00032">
    <property type="entry name" value="HTHARAC"/>
</dbReference>
<dbReference type="PROSITE" id="PS01124">
    <property type="entry name" value="HTH_ARAC_FAMILY_2"/>
    <property type="match status" value="1"/>
</dbReference>
<evidence type="ECO:0000256" key="1">
    <source>
        <dbReference type="ARBA" id="ARBA00023015"/>
    </source>
</evidence>
<dbReference type="InterPro" id="IPR020449">
    <property type="entry name" value="Tscrpt_reg_AraC-type_HTH"/>
</dbReference>
<gene>
    <name evidence="5" type="ORF">GCM10023149_08020</name>
</gene>
<proteinExistence type="predicted"/>
<evidence type="ECO:0000259" key="4">
    <source>
        <dbReference type="PROSITE" id="PS01124"/>
    </source>
</evidence>
<accession>A0ABP8FWR2</accession>
<reference evidence="6" key="1">
    <citation type="journal article" date="2019" name="Int. J. Syst. Evol. Microbiol.">
        <title>The Global Catalogue of Microorganisms (GCM) 10K type strain sequencing project: providing services to taxonomists for standard genome sequencing and annotation.</title>
        <authorList>
            <consortium name="The Broad Institute Genomics Platform"/>
            <consortium name="The Broad Institute Genome Sequencing Center for Infectious Disease"/>
            <person name="Wu L."/>
            <person name="Ma J."/>
        </authorList>
    </citation>
    <scope>NUCLEOTIDE SEQUENCE [LARGE SCALE GENOMIC DNA]</scope>
    <source>
        <strain evidence="6">JCM 17705</strain>
    </source>
</reference>
<evidence type="ECO:0000313" key="5">
    <source>
        <dbReference type="EMBL" id="GAA4312601.1"/>
    </source>
</evidence>
<evidence type="ECO:0000256" key="3">
    <source>
        <dbReference type="ARBA" id="ARBA00023163"/>
    </source>
</evidence>
<protein>
    <submittedName>
        <fullName evidence="5">AraC family transcriptional regulator</fullName>
    </submittedName>
</protein>
<keyword evidence="3" id="KW-0804">Transcription</keyword>
<dbReference type="RefSeq" id="WP_345209712.1">
    <property type="nucleotide sequence ID" value="NZ_BAABFT010000002.1"/>
</dbReference>
<name>A0ABP8FWR2_9SPHI</name>
<sequence length="304" mass="35218">MATIQRIKTISEFHRTRDLPPPEHPLISVVNFADVRLTQDHQGNSWVYDFYSISLKRNIGGKIKYGQQEYDFDEGIMFFIAPGQVFSIERDAEVKGERSGWMLMIHPDFFWNTSLAKSIKQYEYFGYTTHEALFVSKKEEDTLKGIIENITQEYHANIDKYSQNIIISQIETLLNYSERFYNRQFLTRKKANHLLLDNLEEKLTDYFNSGEVTRKGLPSVQDIADALNASPKYLSSVLKVLTGQTAQQHIHEKLLEKAKEKLTTSELSVSEIAYELGFEHPQSFSKLFKTKTGFSPLQFRASFN</sequence>
<keyword evidence="6" id="KW-1185">Reference proteome</keyword>
<keyword evidence="2" id="KW-0238">DNA-binding</keyword>
<organism evidence="5 6">
    <name type="scientific">Mucilaginibacter gynuensis</name>
    <dbReference type="NCBI Taxonomy" id="1302236"/>
    <lineage>
        <taxon>Bacteria</taxon>
        <taxon>Pseudomonadati</taxon>
        <taxon>Bacteroidota</taxon>
        <taxon>Sphingobacteriia</taxon>
        <taxon>Sphingobacteriales</taxon>
        <taxon>Sphingobacteriaceae</taxon>
        <taxon>Mucilaginibacter</taxon>
    </lineage>
</organism>
<dbReference type="SMART" id="SM00342">
    <property type="entry name" value="HTH_ARAC"/>
    <property type="match status" value="1"/>
</dbReference>